<evidence type="ECO:0000313" key="3">
    <source>
        <dbReference type="EMBL" id="PPH74069.1"/>
    </source>
</evidence>
<comment type="caution">
    <text evidence="3">The sequence shown here is derived from an EMBL/GenBank/DDBJ whole genome shotgun (WGS) entry which is preliminary data.</text>
</comment>
<dbReference type="RefSeq" id="WP_104259812.1">
    <property type="nucleotide sequence ID" value="NZ_PSUX01000045.1"/>
</dbReference>
<dbReference type="SUPFAM" id="SSF46785">
    <property type="entry name" value="Winged helix' DNA-binding domain"/>
    <property type="match status" value="1"/>
</dbReference>
<feature type="domain" description="Transcription regulator PadR N-terminal" evidence="2">
    <location>
        <begin position="75"/>
        <end position="143"/>
    </location>
</feature>
<feature type="compositionally biased region" description="Gly residues" evidence="1">
    <location>
        <begin position="32"/>
        <end position="63"/>
    </location>
</feature>
<dbReference type="Gene3D" id="1.10.10.10">
    <property type="entry name" value="Winged helix-like DNA-binding domain superfamily/Winged helix DNA-binding domain"/>
    <property type="match status" value="1"/>
</dbReference>
<reference evidence="3 4" key="1">
    <citation type="submission" date="2018-02" db="EMBL/GenBank/DDBJ databases">
        <title>Bacteriophage NCPPB3778 and a type I-E CRISPR drive the evolution of the US Biological Select Agent, Rathayibacter toxicus.</title>
        <authorList>
            <person name="Davis E.W.II."/>
            <person name="Tabima J.F."/>
            <person name="Weisberg A.J."/>
            <person name="Lopes L.D."/>
            <person name="Wiseman M.S."/>
            <person name="Wiseman M.S."/>
            <person name="Pupko T."/>
            <person name="Belcher M.S."/>
            <person name="Sechler A.J."/>
            <person name="Tancos M.A."/>
            <person name="Schroeder B.K."/>
            <person name="Murray T.D."/>
            <person name="Luster D.G."/>
            <person name="Schneider W.L."/>
            <person name="Rogers E."/>
            <person name="Andreote F.D."/>
            <person name="Grunwald N.J."/>
            <person name="Putnam M.L."/>
            <person name="Chang J.H."/>
        </authorList>
    </citation>
    <scope>NUCLEOTIDE SEQUENCE [LARGE SCALE GENOMIC DNA]</scope>
    <source>
        <strain evidence="3 4">AY1D6</strain>
    </source>
</reference>
<sequence length="208" mass="21957">MNPRTFFSDDRRDSCDGDHSTRHEHPGRGQRRGPGGHGRGFGPGFGLGPGFGPGFGGPFGRGGGRARRGDVRAALLSLLAEKSSNGYGLIKAIAEKTNGSWRPSPGSVYPTLQQLVDEGLITAVGEGRGTEYQLTDAGGTYVREHADELAAAWEATPGASDADRAFMENVGKLMGVVQQFRGASEAQRAAAAAKLDETRRALYLILAD</sequence>
<feature type="region of interest" description="Disordered" evidence="1">
    <location>
        <begin position="1"/>
        <end position="66"/>
    </location>
</feature>
<dbReference type="PANTHER" id="PTHR43252:SF2">
    <property type="entry name" value="TRANSCRIPTION REGULATOR, PADR-LIKE FAMILY"/>
    <property type="match status" value="1"/>
</dbReference>
<dbReference type="InterPro" id="IPR036388">
    <property type="entry name" value="WH-like_DNA-bd_sf"/>
</dbReference>
<feature type="compositionally biased region" description="Basic and acidic residues" evidence="1">
    <location>
        <begin position="7"/>
        <end position="27"/>
    </location>
</feature>
<dbReference type="Proteomes" id="UP000239698">
    <property type="component" value="Unassembled WGS sequence"/>
</dbReference>
<evidence type="ECO:0000259" key="2">
    <source>
        <dbReference type="Pfam" id="PF03551"/>
    </source>
</evidence>
<accession>A0ABX5A8N3</accession>
<dbReference type="InterPro" id="IPR005149">
    <property type="entry name" value="Tscrpt_reg_PadR_N"/>
</dbReference>
<keyword evidence="4" id="KW-1185">Reference proteome</keyword>
<name>A0ABX5A8N3_RATRA</name>
<dbReference type="Pfam" id="PF03551">
    <property type="entry name" value="PadR"/>
    <property type="match status" value="1"/>
</dbReference>
<protein>
    <submittedName>
        <fullName evidence="3">PadR family transcriptional regulator</fullName>
    </submittedName>
</protein>
<evidence type="ECO:0000256" key="1">
    <source>
        <dbReference type="SAM" id="MobiDB-lite"/>
    </source>
</evidence>
<proteinExistence type="predicted"/>
<evidence type="ECO:0000313" key="4">
    <source>
        <dbReference type="Proteomes" id="UP000239698"/>
    </source>
</evidence>
<dbReference type="CDD" id="cd00090">
    <property type="entry name" value="HTH_ARSR"/>
    <property type="match status" value="1"/>
</dbReference>
<dbReference type="EMBL" id="PSVT01000039">
    <property type="protein sequence ID" value="PPH74069.1"/>
    <property type="molecule type" value="Genomic_DNA"/>
</dbReference>
<organism evidence="3 4">
    <name type="scientific">Rathayibacter rathayi</name>
    <name type="common">Corynebacterium rathayi</name>
    <dbReference type="NCBI Taxonomy" id="33887"/>
    <lineage>
        <taxon>Bacteria</taxon>
        <taxon>Bacillati</taxon>
        <taxon>Actinomycetota</taxon>
        <taxon>Actinomycetes</taxon>
        <taxon>Micrococcales</taxon>
        <taxon>Microbacteriaceae</taxon>
        <taxon>Rathayibacter</taxon>
    </lineage>
</organism>
<dbReference type="InterPro" id="IPR011991">
    <property type="entry name" value="ArsR-like_HTH"/>
</dbReference>
<dbReference type="InterPro" id="IPR036390">
    <property type="entry name" value="WH_DNA-bd_sf"/>
</dbReference>
<dbReference type="PANTHER" id="PTHR43252">
    <property type="entry name" value="TRANSCRIPTIONAL REGULATOR YQJI"/>
    <property type="match status" value="1"/>
</dbReference>
<gene>
    <name evidence="3" type="ORF">C5C40_13400</name>
</gene>